<dbReference type="Gene3D" id="1.20.58.300">
    <property type="entry name" value="FlgN-like"/>
    <property type="match status" value="1"/>
</dbReference>
<feature type="compositionally biased region" description="Polar residues" evidence="2">
    <location>
        <begin position="150"/>
        <end position="160"/>
    </location>
</feature>
<evidence type="ECO:0008006" key="4">
    <source>
        <dbReference type="Google" id="ProtNLM"/>
    </source>
</evidence>
<gene>
    <name evidence="3" type="ORF">METZ01_LOCUS20135</name>
</gene>
<dbReference type="EMBL" id="UINC01001007">
    <property type="protein sequence ID" value="SUZ67281.1"/>
    <property type="molecule type" value="Genomic_DNA"/>
</dbReference>
<evidence type="ECO:0000313" key="3">
    <source>
        <dbReference type="EMBL" id="SUZ67281.1"/>
    </source>
</evidence>
<sequence>MQELLNILRQEVELHEQLILLLQKESKGFGRLRGSELLKLQGEKSRCVRATARLERERIQLVEQFADSWNTESKELTLSAIIGRTEEEYSEPLQQCFDRLKRLLAEIRKIADENALQASGRLKSVESSIQFMSQLQNGPPTYSDAGKIQKGTSTMPRTEV</sequence>
<dbReference type="InterPro" id="IPR007809">
    <property type="entry name" value="FlgN-like"/>
</dbReference>
<dbReference type="AlphaFoldDB" id="A0A381PJU2"/>
<evidence type="ECO:0000256" key="2">
    <source>
        <dbReference type="SAM" id="MobiDB-lite"/>
    </source>
</evidence>
<feature type="region of interest" description="Disordered" evidence="2">
    <location>
        <begin position="134"/>
        <end position="160"/>
    </location>
</feature>
<evidence type="ECO:0000256" key="1">
    <source>
        <dbReference type="ARBA" id="ARBA00022795"/>
    </source>
</evidence>
<dbReference type="GO" id="GO:0044780">
    <property type="term" value="P:bacterial-type flagellum assembly"/>
    <property type="evidence" value="ECO:0007669"/>
    <property type="project" value="InterPro"/>
</dbReference>
<protein>
    <recommendedName>
        <fullName evidence="4">Flagellar protein FlgN</fullName>
    </recommendedName>
</protein>
<accession>A0A381PJU2</accession>
<keyword evidence="1" id="KW-1005">Bacterial flagellum biogenesis</keyword>
<proteinExistence type="predicted"/>
<reference evidence="3" key="1">
    <citation type="submission" date="2018-05" db="EMBL/GenBank/DDBJ databases">
        <authorList>
            <person name="Lanie J.A."/>
            <person name="Ng W.-L."/>
            <person name="Kazmierczak K.M."/>
            <person name="Andrzejewski T.M."/>
            <person name="Davidsen T.M."/>
            <person name="Wayne K.J."/>
            <person name="Tettelin H."/>
            <person name="Glass J.I."/>
            <person name="Rusch D."/>
            <person name="Podicherti R."/>
            <person name="Tsui H.-C.T."/>
            <person name="Winkler M.E."/>
        </authorList>
    </citation>
    <scope>NUCLEOTIDE SEQUENCE</scope>
</reference>
<organism evidence="3">
    <name type="scientific">marine metagenome</name>
    <dbReference type="NCBI Taxonomy" id="408172"/>
    <lineage>
        <taxon>unclassified sequences</taxon>
        <taxon>metagenomes</taxon>
        <taxon>ecological metagenomes</taxon>
    </lineage>
</organism>
<dbReference type="Pfam" id="PF05130">
    <property type="entry name" value="FlgN"/>
    <property type="match status" value="1"/>
</dbReference>
<dbReference type="SUPFAM" id="SSF140566">
    <property type="entry name" value="FlgN-like"/>
    <property type="match status" value="1"/>
</dbReference>
<name>A0A381PJU2_9ZZZZ</name>
<dbReference type="InterPro" id="IPR036679">
    <property type="entry name" value="FlgN-like_sf"/>
</dbReference>